<organism evidence="9 10">
    <name type="scientific">Deinococcus marmoris</name>
    <dbReference type="NCBI Taxonomy" id="249408"/>
    <lineage>
        <taxon>Bacteria</taxon>
        <taxon>Thermotogati</taxon>
        <taxon>Deinococcota</taxon>
        <taxon>Deinococci</taxon>
        <taxon>Deinococcales</taxon>
        <taxon>Deinococcaceae</taxon>
        <taxon>Deinococcus</taxon>
    </lineage>
</organism>
<evidence type="ECO:0000313" key="10">
    <source>
        <dbReference type="Proteomes" id="UP000186607"/>
    </source>
</evidence>
<feature type="transmembrane region" description="Helical" evidence="7">
    <location>
        <begin position="105"/>
        <end position="129"/>
    </location>
</feature>
<dbReference type="STRING" id="249408.BOO71_0009127"/>
<feature type="transmembrane region" description="Helical" evidence="7">
    <location>
        <begin position="12"/>
        <end position="31"/>
    </location>
</feature>
<evidence type="ECO:0000256" key="4">
    <source>
        <dbReference type="ARBA" id="ARBA00022692"/>
    </source>
</evidence>
<comment type="caution">
    <text evidence="9">The sequence shown here is derived from an EMBL/GenBank/DDBJ whole genome shotgun (WGS) entry which is preliminary data.</text>
</comment>
<feature type="domain" description="ABC transmembrane type-1" evidence="8">
    <location>
        <begin position="70"/>
        <end position="262"/>
    </location>
</feature>
<dbReference type="EMBL" id="MSTI01000104">
    <property type="protein sequence ID" value="OLV17337.1"/>
    <property type="molecule type" value="Genomic_DNA"/>
</dbReference>
<proteinExistence type="inferred from homology"/>
<keyword evidence="4 7" id="KW-0812">Transmembrane</keyword>
<name>A0A1U7NWQ6_9DEIO</name>
<dbReference type="OrthoDB" id="9797472at2"/>
<protein>
    <submittedName>
        <fullName evidence="9">Mannoside ABC transport system, permease protein 2</fullName>
    </submittedName>
</protein>
<dbReference type="AlphaFoldDB" id="A0A1U7NWQ6"/>
<dbReference type="Gene3D" id="1.10.3720.10">
    <property type="entry name" value="MetI-like"/>
    <property type="match status" value="1"/>
</dbReference>
<evidence type="ECO:0000256" key="1">
    <source>
        <dbReference type="ARBA" id="ARBA00004651"/>
    </source>
</evidence>
<dbReference type="InterPro" id="IPR050366">
    <property type="entry name" value="BP-dependent_transpt_permease"/>
</dbReference>
<evidence type="ECO:0000259" key="8">
    <source>
        <dbReference type="PROSITE" id="PS50928"/>
    </source>
</evidence>
<keyword evidence="6 7" id="KW-0472">Membrane</keyword>
<dbReference type="GO" id="GO:0005886">
    <property type="term" value="C:plasma membrane"/>
    <property type="evidence" value="ECO:0007669"/>
    <property type="project" value="UniProtKB-SubCell"/>
</dbReference>
<accession>A0A1U7NWQ6</accession>
<feature type="transmembrane region" description="Helical" evidence="7">
    <location>
        <begin position="184"/>
        <end position="205"/>
    </location>
</feature>
<dbReference type="CDD" id="cd06261">
    <property type="entry name" value="TM_PBP2"/>
    <property type="match status" value="1"/>
</dbReference>
<evidence type="ECO:0000256" key="6">
    <source>
        <dbReference type="ARBA" id="ARBA00023136"/>
    </source>
</evidence>
<evidence type="ECO:0000313" key="9">
    <source>
        <dbReference type="EMBL" id="OLV17337.1"/>
    </source>
</evidence>
<evidence type="ECO:0000256" key="5">
    <source>
        <dbReference type="ARBA" id="ARBA00022989"/>
    </source>
</evidence>
<dbReference type="PROSITE" id="PS50928">
    <property type="entry name" value="ABC_TM1"/>
    <property type="match status" value="1"/>
</dbReference>
<sequence>MLRSLLKNSRFTFSAVLLLIIVLVGVIGPLIRRANPLFAVGGRYDRPDSKLWLGTDAIGNDVFLQLIHGIGNSLYIGLVAGVIATLIGVIIGLSAGYFGGLLDEVLMGMTNVFITIPTIVILVLLSVTLNSRSTVLLGVIIGVTSWPWTARAVRSQAASLRSREHVDVARLSGISTPRILMGEILPYMASYVVMAFVLQMSSGILNEAGLSLLGLGPDNSISLGKLLQGALQGEALRTGAYWAILPPTLILALISFALLMVQSSLDEYFNPRLRRNT</sequence>
<dbReference type="InterPro" id="IPR035906">
    <property type="entry name" value="MetI-like_sf"/>
</dbReference>
<dbReference type="GO" id="GO:0055085">
    <property type="term" value="P:transmembrane transport"/>
    <property type="evidence" value="ECO:0007669"/>
    <property type="project" value="InterPro"/>
</dbReference>
<dbReference type="SUPFAM" id="SSF161098">
    <property type="entry name" value="MetI-like"/>
    <property type="match status" value="1"/>
</dbReference>
<keyword evidence="10" id="KW-1185">Reference proteome</keyword>
<keyword evidence="2 7" id="KW-0813">Transport</keyword>
<evidence type="ECO:0000256" key="3">
    <source>
        <dbReference type="ARBA" id="ARBA00022475"/>
    </source>
</evidence>
<reference evidence="9 10" key="1">
    <citation type="submission" date="2017-01" db="EMBL/GenBank/DDBJ databases">
        <title>Genome Analysis of Deinococcus marmoris KOPRI26562.</title>
        <authorList>
            <person name="Kim J.H."/>
            <person name="Oh H.-M."/>
        </authorList>
    </citation>
    <scope>NUCLEOTIDE SEQUENCE [LARGE SCALE GENOMIC DNA]</scope>
    <source>
        <strain evidence="9 10">KOPRI26562</strain>
    </source>
</reference>
<comment type="subcellular location">
    <subcellularLocation>
        <location evidence="1 7">Cell membrane</location>
        <topology evidence="1 7">Multi-pass membrane protein</topology>
    </subcellularLocation>
</comment>
<evidence type="ECO:0000256" key="2">
    <source>
        <dbReference type="ARBA" id="ARBA00022448"/>
    </source>
</evidence>
<feature type="transmembrane region" description="Helical" evidence="7">
    <location>
        <begin position="240"/>
        <end position="265"/>
    </location>
</feature>
<gene>
    <name evidence="9" type="ORF">BOO71_0009127</name>
</gene>
<keyword evidence="3" id="KW-1003">Cell membrane</keyword>
<keyword evidence="5 7" id="KW-1133">Transmembrane helix</keyword>
<comment type="similarity">
    <text evidence="7">Belongs to the binding-protein-dependent transport system permease family.</text>
</comment>
<feature type="transmembrane region" description="Helical" evidence="7">
    <location>
        <begin position="74"/>
        <end position="98"/>
    </location>
</feature>
<dbReference type="RefSeq" id="WP_075833972.1">
    <property type="nucleotide sequence ID" value="NZ_MSTI01000104.1"/>
</dbReference>
<dbReference type="Pfam" id="PF00528">
    <property type="entry name" value="BPD_transp_1"/>
    <property type="match status" value="1"/>
</dbReference>
<dbReference type="PANTHER" id="PTHR43386:SF1">
    <property type="entry name" value="D,D-DIPEPTIDE TRANSPORT SYSTEM PERMEASE PROTEIN DDPC-RELATED"/>
    <property type="match status" value="1"/>
</dbReference>
<dbReference type="Proteomes" id="UP000186607">
    <property type="component" value="Unassembled WGS sequence"/>
</dbReference>
<dbReference type="PANTHER" id="PTHR43386">
    <property type="entry name" value="OLIGOPEPTIDE TRANSPORT SYSTEM PERMEASE PROTEIN APPC"/>
    <property type="match status" value="1"/>
</dbReference>
<evidence type="ECO:0000256" key="7">
    <source>
        <dbReference type="RuleBase" id="RU363032"/>
    </source>
</evidence>
<dbReference type="InterPro" id="IPR000515">
    <property type="entry name" value="MetI-like"/>
</dbReference>